<organism evidence="6 7">
    <name type="scientific">Fusarium floridanum</name>
    <dbReference type="NCBI Taxonomy" id="1325733"/>
    <lineage>
        <taxon>Eukaryota</taxon>
        <taxon>Fungi</taxon>
        <taxon>Dikarya</taxon>
        <taxon>Ascomycota</taxon>
        <taxon>Pezizomycotina</taxon>
        <taxon>Sordariomycetes</taxon>
        <taxon>Hypocreomycetidae</taxon>
        <taxon>Hypocreales</taxon>
        <taxon>Nectriaceae</taxon>
        <taxon>Fusarium</taxon>
        <taxon>Fusarium solani species complex</taxon>
    </lineage>
</organism>
<dbReference type="AlphaFoldDB" id="A0A428SMG4"/>
<evidence type="ECO:0000256" key="3">
    <source>
        <dbReference type="ARBA" id="ARBA00023180"/>
    </source>
</evidence>
<keyword evidence="4" id="KW-0812">Transmembrane</keyword>
<dbReference type="SUPFAM" id="SSF103473">
    <property type="entry name" value="MFS general substrate transporter"/>
    <property type="match status" value="1"/>
</dbReference>
<dbReference type="EMBL" id="NKCL01000005">
    <property type="protein sequence ID" value="RSL90969.1"/>
    <property type="molecule type" value="Genomic_DNA"/>
</dbReference>
<feature type="transmembrane region" description="Helical" evidence="4">
    <location>
        <begin position="107"/>
        <end position="129"/>
    </location>
</feature>
<dbReference type="Gene3D" id="1.20.1250.20">
    <property type="entry name" value="MFS general substrate transporter like domains"/>
    <property type="match status" value="1"/>
</dbReference>
<comment type="similarity">
    <text evidence="2">Belongs to the major facilitator superfamily. Monocarboxylate porter (TC 2.A.1.13) family.</text>
</comment>
<dbReference type="InterPro" id="IPR020846">
    <property type="entry name" value="MFS_dom"/>
</dbReference>
<feature type="domain" description="Major facilitator superfamily (MFS) profile" evidence="5">
    <location>
        <begin position="65"/>
        <end position="226"/>
    </location>
</feature>
<dbReference type="PROSITE" id="PS50850">
    <property type="entry name" value="MFS"/>
    <property type="match status" value="1"/>
</dbReference>
<dbReference type="Proteomes" id="UP000287972">
    <property type="component" value="Unassembled WGS sequence"/>
</dbReference>
<feature type="transmembrane region" description="Helical" evidence="4">
    <location>
        <begin position="64"/>
        <end position="86"/>
    </location>
</feature>
<proteinExistence type="inferred from homology"/>
<name>A0A428SMG4_9HYPO</name>
<dbReference type="InterPro" id="IPR011701">
    <property type="entry name" value="MFS"/>
</dbReference>
<keyword evidence="7" id="KW-1185">Reference proteome</keyword>
<keyword evidence="4" id="KW-0472">Membrane</keyword>
<evidence type="ECO:0000313" key="6">
    <source>
        <dbReference type="EMBL" id="RSL90969.1"/>
    </source>
</evidence>
<evidence type="ECO:0000313" key="7">
    <source>
        <dbReference type="Proteomes" id="UP000287972"/>
    </source>
</evidence>
<evidence type="ECO:0000256" key="1">
    <source>
        <dbReference type="ARBA" id="ARBA00004141"/>
    </source>
</evidence>
<sequence>MPSSLNIHAEDSCLKYHPTLNHSADLPRPLEKNPIVYNDIPSSHNQDNETVIDNVSNTFPEGGLTAWLVAFGCWCSMVCIYGLINTSAVFESYFKTHQLRDYSHSQIGWIFSLYLFLVFLVGVQVGPVFDRFGPRALVAAGCTLIVLGLMLLSLSKTYYQIILTYSVLGGLGSALLNAPAYGAIAHFFHTRRGLATGVASTAGGIGGTLFSLLLRHLLGPNGVGFA</sequence>
<feature type="transmembrane region" description="Helical" evidence="4">
    <location>
        <begin position="194"/>
        <end position="214"/>
    </location>
</feature>
<comment type="caution">
    <text evidence="6">The sequence shown here is derived from an EMBL/GenBank/DDBJ whole genome shotgun (WGS) entry which is preliminary data.</text>
</comment>
<dbReference type="PANTHER" id="PTHR11360">
    <property type="entry name" value="MONOCARBOXYLATE TRANSPORTER"/>
    <property type="match status" value="1"/>
</dbReference>
<accession>A0A428SMG4</accession>
<evidence type="ECO:0000259" key="5">
    <source>
        <dbReference type="PROSITE" id="PS50850"/>
    </source>
</evidence>
<feature type="transmembrane region" description="Helical" evidence="4">
    <location>
        <begin position="161"/>
        <end position="188"/>
    </location>
</feature>
<dbReference type="PANTHER" id="PTHR11360:SF177">
    <property type="entry name" value="RIBOFLAVIN TRANSPORTER MCH5"/>
    <property type="match status" value="1"/>
</dbReference>
<dbReference type="Pfam" id="PF07690">
    <property type="entry name" value="MFS_1"/>
    <property type="match status" value="1"/>
</dbReference>
<comment type="subcellular location">
    <subcellularLocation>
        <location evidence="1">Membrane</location>
        <topology evidence="1">Multi-pass membrane protein</topology>
    </subcellularLocation>
</comment>
<evidence type="ECO:0000256" key="4">
    <source>
        <dbReference type="SAM" id="Phobius"/>
    </source>
</evidence>
<dbReference type="GO" id="GO:0022857">
    <property type="term" value="F:transmembrane transporter activity"/>
    <property type="evidence" value="ECO:0007669"/>
    <property type="project" value="InterPro"/>
</dbReference>
<feature type="transmembrane region" description="Helical" evidence="4">
    <location>
        <begin position="135"/>
        <end position="154"/>
    </location>
</feature>
<gene>
    <name evidence="6" type="ORF">CEP51_000492</name>
</gene>
<keyword evidence="3" id="KW-0325">Glycoprotein</keyword>
<reference evidence="6 7" key="1">
    <citation type="submission" date="2017-06" db="EMBL/GenBank/DDBJ databases">
        <title>Comparative genomic analysis of Ambrosia Fusariam Clade fungi.</title>
        <authorList>
            <person name="Stajich J.E."/>
            <person name="Carrillo J."/>
            <person name="Kijimoto T."/>
            <person name="Eskalen A."/>
            <person name="O'Donnell K."/>
            <person name="Kasson M."/>
        </authorList>
    </citation>
    <scope>NUCLEOTIDE SEQUENCE [LARGE SCALE GENOMIC DNA]</scope>
    <source>
        <strain evidence="6 7">NRRL62606</strain>
    </source>
</reference>
<keyword evidence="4" id="KW-1133">Transmembrane helix</keyword>
<dbReference type="GO" id="GO:0016020">
    <property type="term" value="C:membrane"/>
    <property type="evidence" value="ECO:0007669"/>
    <property type="project" value="UniProtKB-SubCell"/>
</dbReference>
<evidence type="ECO:0000256" key="2">
    <source>
        <dbReference type="ARBA" id="ARBA00006727"/>
    </source>
</evidence>
<dbReference type="InterPro" id="IPR050327">
    <property type="entry name" value="Proton-linked_MCT"/>
</dbReference>
<dbReference type="InterPro" id="IPR036259">
    <property type="entry name" value="MFS_trans_sf"/>
</dbReference>
<protein>
    <recommendedName>
        <fullName evidence="5">Major facilitator superfamily (MFS) profile domain-containing protein</fullName>
    </recommendedName>
</protein>